<evidence type="ECO:0000256" key="4">
    <source>
        <dbReference type="ARBA" id="ARBA00022679"/>
    </source>
</evidence>
<evidence type="ECO:0000256" key="5">
    <source>
        <dbReference type="ARBA" id="ARBA00022741"/>
    </source>
</evidence>
<dbReference type="GO" id="GO:0000160">
    <property type="term" value="P:phosphorelay signal transduction system"/>
    <property type="evidence" value="ECO:0007669"/>
    <property type="project" value="InterPro"/>
</dbReference>
<feature type="domain" description="PAS" evidence="10">
    <location>
        <begin position="24"/>
        <end position="93"/>
    </location>
</feature>
<feature type="domain" description="Response regulatory" evidence="9">
    <location>
        <begin position="161"/>
        <end position="272"/>
    </location>
</feature>
<keyword evidence="5" id="KW-0547">Nucleotide-binding</keyword>
<name>A0A9X1D9G1_9SPHN</name>
<evidence type="ECO:0000256" key="1">
    <source>
        <dbReference type="ARBA" id="ARBA00000085"/>
    </source>
</evidence>
<evidence type="ECO:0000256" key="6">
    <source>
        <dbReference type="ARBA" id="ARBA00022777"/>
    </source>
</evidence>
<dbReference type="InterPro" id="IPR013767">
    <property type="entry name" value="PAS_fold"/>
</dbReference>
<comment type="caution">
    <text evidence="11">The sequence shown here is derived from an EMBL/GenBank/DDBJ whole genome shotgun (WGS) entry which is preliminary data.</text>
</comment>
<dbReference type="EMBL" id="JAHGAW010000001">
    <property type="protein sequence ID" value="MBT2185631.1"/>
    <property type="molecule type" value="Genomic_DNA"/>
</dbReference>
<keyword evidence="4" id="KW-0808">Transferase</keyword>
<dbReference type="SMART" id="SM00448">
    <property type="entry name" value="REC"/>
    <property type="match status" value="1"/>
</dbReference>
<dbReference type="PANTHER" id="PTHR41523:SF8">
    <property type="entry name" value="ETHYLENE RESPONSE SENSOR PROTEIN"/>
    <property type="match status" value="1"/>
</dbReference>
<dbReference type="NCBIfam" id="TIGR00229">
    <property type="entry name" value="sensory_box"/>
    <property type="match status" value="1"/>
</dbReference>
<protein>
    <recommendedName>
        <fullName evidence="2">histidine kinase</fullName>
        <ecNumber evidence="2">2.7.13.3</ecNumber>
    </recommendedName>
</protein>
<comment type="catalytic activity">
    <reaction evidence="1">
        <text>ATP + protein L-histidine = ADP + protein N-phospho-L-histidine.</text>
        <dbReference type="EC" id="2.7.13.3"/>
    </reaction>
</comment>
<evidence type="ECO:0000259" key="10">
    <source>
        <dbReference type="PROSITE" id="PS50112"/>
    </source>
</evidence>
<dbReference type="InterPro" id="IPR011006">
    <property type="entry name" value="CheY-like_superfamily"/>
</dbReference>
<dbReference type="PROSITE" id="PS50112">
    <property type="entry name" value="PAS"/>
    <property type="match status" value="1"/>
</dbReference>
<dbReference type="SUPFAM" id="SSF52172">
    <property type="entry name" value="CheY-like"/>
    <property type="match status" value="1"/>
</dbReference>
<keyword evidence="3 8" id="KW-0597">Phosphoprotein</keyword>
<dbReference type="AlphaFoldDB" id="A0A9X1D9G1"/>
<dbReference type="SMART" id="SM00091">
    <property type="entry name" value="PAS"/>
    <property type="match status" value="1"/>
</dbReference>
<dbReference type="GO" id="GO:0006355">
    <property type="term" value="P:regulation of DNA-templated transcription"/>
    <property type="evidence" value="ECO:0007669"/>
    <property type="project" value="InterPro"/>
</dbReference>
<accession>A0A9X1D9G1</accession>
<organism evidence="11 12">
    <name type="scientific">Sphingobium nicotianae</name>
    <dbReference type="NCBI Taxonomy" id="2782607"/>
    <lineage>
        <taxon>Bacteria</taxon>
        <taxon>Pseudomonadati</taxon>
        <taxon>Pseudomonadota</taxon>
        <taxon>Alphaproteobacteria</taxon>
        <taxon>Sphingomonadales</taxon>
        <taxon>Sphingomonadaceae</taxon>
        <taxon>Sphingobium</taxon>
    </lineage>
</organism>
<dbReference type="CDD" id="cd00130">
    <property type="entry name" value="PAS"/>
    <property type="match status" value="1"/>
</dbReference>
<dbReference type="RefSeq" id="WP_214621370.1">
    <property type="nucleotide sequence ID" value="NZ_JAHGAW010000001.1"/>
</dbReference>
<sequence length="273" mass="28943">MTQFDHDHGRGDGSRNDGPFITGSNALLAAIVQCANDAIIGMDLHGTVLSWNDAATRLLGHGAADMIGRPISRIIPYDRRREQEALLSSIRDGSGTAMFETIHLGASGHEIAVTVTPSPVLDHAGAIIAASIIVRERGAARRDARANWPYMLAAPSLVKRNILVVEDEALIGLGLAAMLENSGFDVIGPAGDVKTAMALLDRHDCALAILDINLGRGETSAPLAERLKQDGVPFFVTSGYLSDSQPAIFGEVPNFPKPIRVRSLVAAVQEVLG</sequence>
<dbReference type="EC" id="2.7.13.3" evidence="2"/>
<dbReference type="PROSITE" id="PS50110">
    <property type="entry name" value="RESPONSE_REGULATORY"/>
    <property type="match status" value="1"/>
</dbReference>
<evidence type="ECO:0000313" key="11">
    <source>
        <dbReference type="EMBL" id="MBT2185631.1"/>
    </source>
</evidence>
<reference evidence="11" key="1">
    <citation type="submission" date="2021-05" db="EMBL/GenBank/DDBJ databases">
        <title>Genome of Sphingobium sp. strain.</title>
        <authorList>
            <person name="Fan R."/>
        </authorList>
    </citation>
    <scope>NUCLEOTIDE SEQUENCE</scope>
    <source>
        <strain evidence="11">H33</strain>
    </source>
</reference>
<proteinExistence type="predicted"/>
<dbReference type="InterPro" id="IPR035965">
    <property type="entry name" value="PAS-like_dom_sf"/>
</dbReference>
<dbReference type="GO" id="GO:0004673">
    <property type="term" value="F:protein histidine kinase activity"/>
    <property type="evidence" value="ECO:0007669"/>
    <property type="project" value="UniProtKB-EC"/>
</dbReference>
<keyword evidence="7" id="KW-0067">ATP-binding</keyword>
<feature type="modified residue" description="4-aspartylphosphate" evidence="8">
    <location>
        <position position="211"/>
    </location>
</feature>
<evidence type="ECO:0000256" key="8">
    <source>
        <dbReference type="PROSITE-ProRule" id="PRU00169"/>
    </source>
</evidence>
<keyword evidence="6" id="KW-0418">Kinase</keyword>
<evidence type="ECO:0000256" key="3">
    <source>
        <dbReference type="ARBA" id="ARBA00022553"/>
    </source>
</evidence>
<evidence type="ECO:0000259" key="9">
    <source>
        <dbReference type="PROSITE" id="PS50110"/>
    </source>
</evidence>
<dbReference type="Proteomes" id="UP001138757">
    <property type="component" value="Unassembled WGS sequence"/>
</dbReference>
<dbReference type="Gene3D" id="3.40.50.2300">
    <property type="match status" value="1"/>
</dbReference>
<dbReference type="GO" id="GO:0005524">
    <property type="term" value="F:ATP binding"/>
    <property type="evidence" value="ECO:0007669"/>
    <property type="project" value="UniProtKB-KW"/>
</dbReference>
<dbReference type="SUPFAM" id="SSF55785">
    <property type="entry name" value="PYP-like sensor domain (PAS domain)"/>
    <property type="match status" value="1"/>
</dbReference>
<evidence type="ECO:0000256" key="2">
    <source>
        <dbReference type="ARBA" id="ARBA00012438"/>
    </source>
</evidence>
<gene>
    <name evidence="11" type="ORF">KK488_01575</name>
</gene>
<keyword evidence="12" id="KW-1185">Reference proteome</keyword>
<evidence type="ECO:0000256" key="7">
    <source>
        <dbReference type="ARBA" id="ARBA00022840"/>
    </source>
</evidence>
<dbReference type="Gene3D" id="3.30.450.20">
    <property type="entry name" value="PAS domain"/>
    <property type="match status" value="1"/>
</dbReference>
<evidence type="ECO:0000313" key="12">
    <source>
        <dbReference type="Proteomes" id="UP001138757"/>
    </source>
</evidence>
<dbReference type="InterPro" id="IPR001789">
    <property type="entry name" value="Sig_transdc_resp-reg_receiver"/>
</dbReference>
<dbReference type="Pfam" id="PF00072">
    <property type="entry name" value="Response_reg"/>
    <property type="match status" value="1"/>
</dbReference>
<dbReference type="InterPro" id="IPR000014">
    <property type="entry name" value="PAS"/>
</dbReference>
<dbReference type="PANTHER" id="PTHR41523">
    <property type="entry name" value="TWO-COMPONENT SYSTEM SENSOR PROTEIN"/>
    <property type="match status" value="1"/>
</dbReference>
<dbReference type="Pfam" id="PF00989">
    <property type="entry name" value="PAS"/>
    <property type="match status" value="1"/>
</dbReference>